<dbReference type="Proteomes" id="UP000247409">
    <property type="component" value="Unassembled WGS sequence"/>
</dbReference>
<feature type="compositionally biased region" description="Basic and acidic residues" evidence="1">
    <location>
        <begin position="128"/>
        <end position="144"/>
    </location>
</feature>
<dbReference type="InterPro" id="IPR051681">
    <property type="entry name" value="Ser/Thr_Kinases-Pseudokinases"/>
</dbReference>
<dbReference type="GO" id="GO:0005524">
    <property type="term" value="F:ATP binding"/>
    <property type="evidence" value="ECO:0007669"/>
    <property type="project" value="InterPro"/>
</dbReference>
<feature type="domain" description="Protein kinase" evidence="2">
    <location>
        <begin position="203"/>
        <end position="460"/>
    </location>
</feature>
<evidence type="ECO:0000313" key="4">
    <source>
        <dbReference type="Proteomes" id="UP000247409"/>
    </source>
</evidence>
<organism evidence="3 4">
    <name type="scientific">Gracilariopsis chorda</name>
    <dbReference type="NCBI Taxonomy" id="448386"/>
    <lineage>
        <taxon>Eukaryota</taxon>
        <taxon>Rhodophyta</taxon>
        <taxon>Florideophyceae</taxon>
        <taxon>Rhodymeniophycidae</taxon>
        <taxon>Gracilariales</taxon>
        <taxon>Gracilariaceae</taxon>
        <taxon>Gracilariopsis</taxon>
    </lineage>
</organism>
<dbReference type="Gene3D" id="1.10.510.10">
    <property type="entry name" value="Transferase(Phosphotransferase) domain 1"/>
    <property type="match status" value="1"/>
</dbReference>
<dbReference type="PROSITE" id="PS00108">
    <property type="entry name" value="PROTEIN_KINASE_ST"/>
    <property type="match status" value="1"/>
</dbReference>
<dbReference type="InterPro" id="IPR008271">
    <property type="entry name" value="Ser/Thr_kinase_AS"/>
</dbReference>
<reference evidence="3 4" key="1">
    <citation type="journal article" date="2018" name="Mol. Biol. Evol.">
        <title>Analysis of the draft genome of the red seaweed Gracilariopsis chorda provides insights into genome size evolution in Rhodophyta.</title>
        <authorList>
            <person name="Lee J."/>
            <person name="Yang E.C."/>
            <person name="Graf L."/>
            <person name="Yang J.H."/>
            <person name="Qiu H."/>
            <person name="Zel Zion U."/>
            <person name="Chan C.X."/>
            <person name="Stephens T.G."/>
            <person name="Weber A.P.M."/>
            <person name="Boo G.H."/>
            <person name="Boo S.M."/>
            <person name="Kim K.M."/>
            <person name="Shin Y."/>
            <person name="Jung M."/>
            <person name="Lee S.J."/>
            <person name="Yim H.S."/>
            <person name="Lee J.H."/>
            <person name="Bhattacharya D."/>
            <person name="Yoon H.S."/>
        </authorList>
    </citation>
    <scope>NUCLEOTIDE SEQUENCE [LARGE SCALE GENOMIC DNA]</scope>
    <source>
        <strain evidence="3 4">SKKU-2015</strain>
        <tissue evidence="3">Whole body</tissue>
    </source>
</reference>
<keyword evidence="3" id="KW-0418">Kinase</keyword>
<dbReference type="AlphaFoldDB" id="A0A2V3ISK2"/>
<feature type="compositionally biased region" description="Polar residues" evidence="1">
    <location>
        <begin position="91"/>
        <end position="100"/>
    </location>
</feature>
<dbReference type="PRINTS" id="PR00109">
    <property type="entry name" value="TYRKINASE"/>
</dbReference>
<feature type="compositionally biased region" description="Polar residues" evidence="1">
    <location>
        <begin position="154"/>
        <end position="163"/>
    </location>
</feature>
<feature type="region of interest" description="Disordered" evidence="1">
    <location>
        <begin position="58"/>
        <end position="113"/>
    </location>
</feature>
<dbReference type="PROSITE" id="PS50011">
    <property type="entry name" value="PROTEIN_KINASE_DOM"/>
    <property type="match status" value="1"/>
</dbReference>
<keyword evidence="3" id="KW-0808">Transferase</keyword>
<keyword evidence="4" id="KW-1185">Reference proteome</keyword>
<gene>
    <name evidence="3" type="ORF">BWQ96_05144</name>
</gene>
<dbReference type="PANTHER" id="PTHR44329">
    <property type="entry name" value="SERINE/THREONINE-PROTEIN KINASE TNNI3K-RELATED"/>
    <property type="match status" value="1"/>
</dbReference>
<dbReference type="SMART" id="SM00220">
    <property type="entry name" value="S_TKc"/>
    <property type="match status" value="1"/>
</dbReference>
<evidence type="ECO:0000259" key="2">
    <source>
        <dbReference type="PROSITE" id="PS50011"/>
    </source>
</evidence>
<dbReference type="InterPro" id="IPR011009">
    <property type="entry name" value="Kinase-like_dom_sf"/>
</dbReference>
<comment type="caution">
    <text evidence="3">The sequence shown here is derived from an EMBL/GenBank/DDBJ whole genome shotgun (WGS) entry which is preliminary data.</text>
</comment>
<dbReference type="CDD" id="cd13999">
    <property type="entry name" value="STKc_MAP3K-like"/>
    <property type="match status" value="1"/>
</dbReference>
<evidence type="ECO:0000313" key="3">
    <source>
        <dbReference type="EMBL" id="PXF45105.1"/>
    </source>
</evidence>
<sequence length="468" mass="51756">MGVFSRKKKKDELAVNRSDSLTSPISQTGSPKSASDFGPFSLRGKSFYKAIASSSKSFRQLTKKGGEGLFSPTSPTSPDDPTPVKHRSLMKLSNDSASSEISHHSPKTLPPMSPAMAAIHARTVANLEREAKKDKEGGATKAEERTEEADLTECASSSPQNKKLNLPDRPERRRTARGVAAVKSRKEESAGLSDHWMINVNDLVIGKTIGHSSFGTVNVGKLNGTKVAVKTIQYGSSPDSLNSLCSFKKEAELNCKLRHPNVVLFMGIAVQPKKICIVTELMSRGNVRDLLVTVLKGKPLRLDWSLRQQWALDTAQGMAYLHSLDPPMIHRDLKTTNLLVDRGMNVKICDFGLSRFKSDKLMSAVGTVHFAAPEVLNHEQYSEKADLFSFGTVMWELYTRDCVFKGLPQIEVYNRVISGNMPDVDKDCDPRYAELMKQCWEIDPTNRPSFREVIDRLGVLVDELDSGS</sequence>
<dbReference type="SUPFAM" id="SSF56112">
    <property type="entry name" value="Protein kinase-like (PK-like)"/>
    <property type="match status" value="1"/>
</dbReference>
<dbReference type="InterPro" id="IPR000719">
    <property type="entry name" value="Prot_kinase_dom"/>
</dbReference>
<dbReference type="InterPro" id="IPR001245">
    <property type="entry name" value="Ser-Thr/Tyr_kinase_cat_dom"/>
</dbReference>
<feature type="region of interest" description="Disordered" evidence="1">
    <location>
        <begin position="128"/>
        <end position="186"/>
    </location>
</feature>
<dbReference type="OrthoDB" id="3608at2759"/>
<dbReference type="STRING" id="448386.A0A2V3ISK2"/>
<dbReference type="Gene3D" id="3.30.200.20">
    <property type="entry name" value="Phosphorylase Kinase, domain 1"/>
    <property type="match status" value="1"/>
</dbReference>
<dbReference type="GO" id="GO:0004674">
    <property type="term" value="F:protein serine/threonine kinase activity"/>
    <property type="evidence" value="ECO:0007669"/>
    <property type="project" value="TreeGrafter"/>
</dbReference>
<name>A0A2V3ISK2_9FLOR</name>
<dbReference type="Pfam" id="PF07714">
    <property type="entry name" value="PK_Tyr_Ser-Thr"/>
    <property type="match status" value="1"/>
</dbReference>
<proteinExistence type="predicted"/>
<protein>
    <submittedName>
        <fullName evidence="3">Putative serine/threonine-protein kinase drkD</fullName>
    </submittedName>
</protein>
<feature type="compositionally biased region" description="Polar residues" evidence="1">
    <location>
        <begin position="17"/>
        <end position="33"/>
    </location>
</feature>
<dbReference type="EMBL" id="NBIV01000070">
    <property type="protein sequence ID" value="PXF45105.1"/>
    <property type="molecule type" value="Genomic_DNA"/>
</dbReference>
<accession>A0A2V3ISK2</accession>
<feature type="region of interest" description="Disordered" evidence="1">
    <location>
        <begin position="1"/>
        <end position="39"/>
    </location>
</feature>
<evidence type="ECO:0000256" key="1">
    <source>
        <dbReference type="SAM" id="MobiDB-lite"/>
    </source>
</evidence>